<gene>
    <name evidence="2" type="ORF">GGE66_000673</name>
</gene>
<name>A0A7W9ZQM7_RHILE</name>
<proteinExistence type="inferred from homology"/>
<evidence type="ECO:0000313" key="3">
    <source>
        <dbReference type="Proteomes" id="UP000517187"/>
    </source>
</evidence>
<evidence type="ECO:0000256" key="1">
    <source>
        <dbReference type="ARBA" id="ARBA00007529"/>
    </source>
</evidence>
<dbReference type="RefSeq" id="WP_184692599.1">
    <property type="nucleotide sequence ID" value="NZ_JACIIJ010000001.1"/>
</dbReference>
<organism evidence="2 3">
    <name type="scientific">Rhizobium leguminosarum</name>
    <dbReference type="NCBI Taxonomy" id="384"/>
    <lineage>
        <taxon>Bacteria</taxon>
        <taxon>Pseudomonadati</taxon>
        <taxon>Pseudomonadota</taxon>
        <taxon>Alphaproteobacteria</taxon>
        <taxon>Hyphomicrobiales</taxon>
        <taxon>Rhizobiaceae</taxon>
        <taxon>Rhizobium/Agrobacterium group</taxon>
        <taxon>Rhizobium</taxon>
    </lineage>
</organism>
<protein>
    <submittedName>
        <fullName evidence="2">Proline racemase</fullName>
    </submittedName>
</protein>
<comment type="similarity">
    <text evidence="1">Belongs to the proline racemase family.</text>
</comment>
<dbReference type="Pfam" id="PF05544">
    <property type="entry name" value="Pro_racemase"/>
    <property type="match status" value="1"/>
</dbReference>
<dbReference type="Proteomes" id="UP000517187">
    <property type="component" value="Unassembled WGS sequence"/>
</dbReference>
<dbReference type="SUPFAM" id="SSF54506">
    <property type="entry name" value="Diaminopimelate epimerase-like"/>
    <property type="match status" value="1"/>
</dbReference>
<comment type="caution">
    <text evidence="2">The sequence shown here is derived from an EMBL/GenBank/DDBJ whole genome shotgun (WGS) entry which is preliminary data.</text>
</comment>
<evidence type="ECO:0000313" key="2">
    <source>
        <dbReference type="EMBL" id="MBB6219729.1"/>
    </source>
</evidence>
<dbReference type="Gene3D" id="3.10.310.10">
    <property type="entry name" value="Diaminopimelate Epimerase, Chain A, domain 1"/>
    <property type="match status" value="1"/>
</dbReference>
<dbReference type="InterPro" id="IPR008794">
    <property type="entry name" value="Pro_racemase_fam"/>
</dbReference>
<accession>A0A7W9ZQM7</accession>
<dbReference type="AlphaFoldDB" id="A0A7W9ZQM7"/>
<sequence>MRFKKVLSVVDCHAEGESGKVIVGGVGKVKSETMFDKRTYLETHPPDPYQQEFTVADTWMTTV</sequence>
<dbReference type="EMBL" id="JACIIJ010000001">
    <property type="protein sequence ID" value="MBB6219729.1"/>
    <property type="molecule type" value="Genomic_DNA"/>
</dbReference>
<reference evidence="2 3" key="1">
    <citation type="submission" date="2020-08" db="EMBL/GenBank/DDBJ databases">
        <title>Genomic Encyclopedia of Type Strains, Phase IV (KMG-V): Genome sequencing to study the core and pangenomes of soil and plant-associated prokaryotes.</title>
        <authorList>
            <person name="Whitman W."/>
        </authorList>
    </citation>
    <scope>NUCLEOTIDE SEQUENCE [LARGE SCALE GENOMIC DNA]</scope>
    <source>
        <strain evidence="2 3">SEMIA 4011</strain>
    </source>
</reference>